<organism evidence="2">
    <name type="scientific">gut metagenome</name>
    <dbReference type="NCBI Taxonomy" id="749906"/>
    <lineage>
        <taxon>unclassified sequences</taxon>
        <taxon>metagenomes</taxon>
        <taxon>organismal metagenomes</taxon>
    </lineage>
</organism>
<protein>
    <submittedName>
        <fullName evidence="2">Uncharacterized protein</fullName>
    </submittedName>
</protein>
<reference evidence="2" key="1">
    <citation type="journal article" date="2012" name="PLoS ONE">
        <title>Gene sets for utilization of primary and secondary nutrition supplies in the distal gut of endangered iberian lynx.</title>
        <authorList>
            <person name="Alcaide M."/>
            <person name="Messina E."/>
            <person name="Richter M."/>
            <person name="Bargiela R."/>
            <person name="Peplies J."/>
            <person name="Huws S.A."/>
            <person name="Newbold C.J."/>
            <person name="Golyshin P.N."/>
            <person name="Simon M.A."/>
            <person name="Lopez G."/>
            <person name="Yakimov M.M."/>
            <person name="Ferrer M."/>
        </authorList>
    </citation>
    <scope>NUCLEOTIDE SEQUENCE</scope>
</reference>
<accession>J9GRD4</accession>
<proteinExistence type="predicted"/>
<sequence>MSINYADLHGKLDALQERISAYPEAWNKKLLNQIAGIKKICVKNQVPQVVLNGFSTKCAKSGLMLRDMIYAISQVGTLETSLAVMETEIVTNDPTPLPQPKVKDQPNIPSAKAIPQPQHKVRNMKQKMPSGRLSVNEYRQWLKQQLTLLNGFDANDSLDFDN</sequence>
<comment type="caution">
    <text evidence="2">The sequence shown here is derived from an EMBL/GenBank/DDBJ whole genome shotgun (WGS) entry which is preliminary data.</text>
</comment>
<evidence type="ECO:0000313" key="2">
    <source>
        <dbReference type="EMBL" id="EJX10459.1"/>
    </source>
</evidence>
<dbReference type="EMBL" id="AMCI01000179">
    <property type="protein sequence ID" value="EJX10459.1"/>
    <property type="molecule type" value="Genomic_DNA"/>
</dbReference>
<dbReference type="AlphaFoldDB" id="J9GRD4"/>
<feature type="region of interest" description="Disordered" evidence="1">
    <location>
        <begin position="93"/>
        <end position="122"/>
    </location>
</feature>
<gene>
    <name evidence="2" type="ORF">EVA_01211</name>
</gene>
<name>J9GRD4_9ZZZZ</name>
<evidence type="ECO:0000256" key="1">
    <source>
        <dbReference type="SAM" id="MobiDB-lite"/>
    </source>
</evidence>